<dbReference type="EMBL" id="WPAF01000012">
    <property type="protein sequence ID" value="KAF0134140.1"/>
    <property type="molecule type" value="Genomic_DNA"/>
</dbReference>
<feature type="transmembrane region" description="Helical" evidence="1">
    <location>
        <begin position="6"/>
        <end position="27"/>
    </location>
</feature>
<evidence type="ECO:0000256" key="1">
    <source>
        <dbReference type="SAM" id="Phobius"/>
    </source>
</evidence>
<dbReference type="Proteomes" id="UP000488506">
    <property type="component" value="Unassembled WGS sequence"/>
</dbReference>
<evidence type="ECO:0000313" key="2">
    <source>
        <dbReference type="EMBL" id="KAF0134140.1"/>
    </source>
</evidence>
<keyword evidence="1" id="KW-1133">Transmembrane helix</keyword>
<evidence type="ECO:0000313" key="3">
    <source>
        <dbReference type="Proteomes" id="UP000488506"/>
    </source>
</evidence>
<comment type="caution">
    <text evidence="2">The sequence shown here is derived from an EMBL/GenBank/DDBJ whole genome shotgun (WGS) entry which is preliminary data.</text>
</comment>
<reference evidence="2 3" key="1">
    <citation type="submission" date="2019-12" db="EMBL/GenBank/DDBJ databases">
        <authorList>
            <person name="Wolfe R."/>
            <person name="Danczak R."/>
            <person name="Wilkins M."/>
        </authorList>
    </citation>
    <scope>NUCLEOTIDE SEQUENCE [LARGE SCALE GENOMIC DNA]</scope>
    <source>
        <strain evidence="2">X2_MaxBin.013</strain>
    </source>
</reference>
<protein>
    <submittedName>
        <fullName evidence="2">Uncharacterized protein</fullName>
    </submittedName>
</protein>
<sequence>MNNQGKIISIIGVFLILSAYVLLYTPVAEMLFMPKKTTYQKQIIQIIPAAQPTAKTEIKTIEAAAANYNEEIPKFVVLRDPFEVNFSYAKPDAPPDGQSKPADPVPPKKYLVLQGILISDDVKTAIIDDKVVSENAELYDGWRLAEIRTDSVLLRKGGKVKILRIK</sequence>
<name>A0A833L0Z7_UNCSA</name>
<organism evidence="2 3">
    <name type="scientific">Candidatus Saganbacteria bacterium</name>
    <dbReference type="NCBI Taxonomy" id="2575572"/>
    <lineage>
        <taxon>Bacteria</taxon>
        <taxon>Bacillati</taxon>
        <taxon>Saganbacteria</taxon>
    </lineage>
</organism>
<keyword evidence="1" id="KW-0812">Transmembrane</keyword>
<gene>
    <name evidence="2" type="ORF">FD145_896</name>
</gene>
<keyword evidence="1" id="KW-0472">Membrane</keyword>
<proteinExistence type="predicted"/>
<dbReference type="AlphaFoldDB" id="A0A833L0Z7"/>
<accession>A0A833L0Z7</accession>